<keyword evidence="2" id="KW-0808">Transferase</keyword>
<dbReference type="PANTHER" id="PTHR44167:SF24">
    <property type="entry name" value="SERINE_THREONINE-PROTEIN KINASE CHK2"/>
    <property type="match status" value="1"/>
</dbReference>
<dbReference type="SMART" id="SM00220">
    <property type="entry name" value="S_TKc"/>
    <property type="match status" value="1"/>
</dbReference>
<dbReference type="GO" id="GO:0005524">
    <property type="term" value="F:ATP binding"/>
    <property type="evidence" value="ECO:0007669"/>
    <property type="project" value="InterPro"/>
</dbReference>
<dbReference type="SUPFAM" id="SSF56112">
    <property type="entry name" value="Protein kinase-like (PK-like)"/>
    <property type="match status" value="1"/>
</dbReference>
<dbReference type="PANTHER" id="PTHR44167">
    <property type="entry name" value="OVARIAN-SPECIFIC SERINE/THREONINE-PROTEIN KINASE LOK-RELATED"/>
    <property type="match status" value="1"/>
</dbReference>
<dbReference type="InterPro" id="IPR000719">
    <property type="entry name" value="Prot_kinase_dom"/>
</dbReference>
<proteinExistence type="predicted"/>
<dbReference type="Pfam" id="PF00069">
    <property type="entry name" value="Pkinase"/>
    <property type="match status" value="1"/>
</dbReference>
<feature type="domain" description="Protein kinase" evidence="1">
    <location>
        <begin position="1"/>
        <end position="220"/>
    </location>
</feature>
<dbReference type="OrthoDB" id="2142714at2759"/>
<dbReference type="GO" id="GO:0044773">
    <property type="term" value="P:mitotic DNA damage checkpoint signaling"/>
    <property type="evidence" value="ECO:0007669"/>
    <property type="project" value="TreeGrafter"/>
</dbReference>
<accession>A0A4P9YXE5</accession>
<gene>
    <name evidence="2" type="ORF">SYNPS1DRAFT_23157</name>
</gene>
<keyword evidence="3" id="KW-1185">Reference proteome</keyword>
<dbReference type="GO" id="GO:0005634">
    <property type="term" value="C:nucleus"/>
    <property type="evidence" value="ECO:0007669"/>
    <property type="project" value="TreeGrafter"/>
</dbReference>
<dbReference type="Proteomes" id="UP000278143">
    <property type="component" value="Unassembled WGS sequence"/>
</dbReference>
<evidence type="ECO:0000313" key="3">
    <source>
        <dbReference type="Proteomes" id="UP000278143"/>
    </source>
</evidence>
<dbReference type="AlphaFoldDB" id="A0A4P9YXE5"/>
<evidence type="ECO:0000259" key="1">
    <source>
        <dbReference type="PROSITE" id="PS50011"/>
    </source>
</evidence>
<dbReference type="InterPro" id="IPR011009">
    <property type="entry name" value="Kinase-like_dom_sf"/>
</dbReference>
<evidence type="ECO:0000313" key="2">
    <source>
        <dbReference type="EMBL" id="RKP24793.1"/>
    </source>
</evidence>
<dbReference type="InterPro" id="IPR008271">
    <property type="entry name" value="Ser/Thr_kinase_AS"/>
</dbReference>
<dbReference type="EMBL" id="KZ990034">
    <property type="protein sequence ID" value="RKP24793.1"/>
    <property type="molecule type" value="Genomic_DNA"/>
</dbReference>
<organism evidence="2 3">
    <name type="scientific">Syncephalis pseudoplumigaleata</name>
    <dbReference type="NCBI Taxonomy" id="1712513"/>
    <lineage>
        <taxon>Eukaryota</taxon>
        <taxon>Fungi</taxon>
        <taxon>Fungi incertae sedis</taxon>
        <taxon>Zoopagomycota</taxon>
        <taxon>Zoopagomycotina</taxon>
        <taxon>Zoopagomycetes</taxon>
        <taxon>Zoopagales</taxon>
        <taxon>Piptocephalidaceae</taxon>
        <taxon>Syncephalis</taxon>
    </lineage>
</organism>
<dbReference type="GO" id="GO:0005737">
    <property type="term" value="C:cytoplasm"/>
    <property type="evidence" value="ECO:0007669"/>
    <property type="project" value="TreeGrafter"/>
</dbReference>
<dbReference type="PROSITE" id="PS50011">
    <property type="entry name" value="PROTEIN_KINASE_DOM"/>
    <property type="match status" value="1"/>
</dbReference>
<keyword evidence="2" id="KW-0418">Kinase</keyword>
<dbReference type="PROSITE" id="PS00108">
    <property type="entry name" value="PROTEIN_KINASE_ST"/>
    <property type="match status" value="1"/>
</dbReference>
<protein>
    <submittedName>
        <fullName evidence="2">Kinase-like domain-containing protein</fullName>
    </submittedName>
</protein>
<sequence>MLGSDARIIVKYLHDFYVPGGYCFVTRYVPGKQLDYYSDLLGVEEKGRYLVPIVKQLIRAAAYLESIHLSHNDIKPDNVIITVDAEGAPLRVTLIDFDLATVLYRAPEAFLSSRINIRKYNTWTIGATLYRALKGEHPLDYQRKTYTNIDAADRATETTLKYLAIHPASFDVYFSIPDDYYTRRDLRPAIDMMHDLMVVRAKDRPTPSEYKARLEQANQL</sequence>
<dbReference type="GO" id="GO:0004674">
    <property type="term" value="F:protein serine/threonine kinase activity"/>
    <property type="evidence" value="ECO:0007669"/>
    <property type="project" value="TreeGrafter"/>
</dbReference>
<dbReference type="Gene3D" id="1.10.510.10">
    <property type="entry name" value="Transferase(Phosphotransferase) domain 1"/>
    <property type="match status" value="1"/>
</dbReference>
<name>A0A4P9YXE5_9FUNG</name>
<reference evidence="3" key="1">
    <citation type="journal article" date="2018" name="Nat. Microbiol.">
        <title>Leveraging single-cell genomics to expand the fungal tree of life.</title>
        <authorList>
            <person name="Ahrendt S.R."/>
            <person name="Quandt C.A."/>
            <person name="Ciobanu D."/>
            <person name="Clum A."/>
            <person name="Salamov A."/>
            <person name="Andreopoulos B."/>
            <person name="Cheng J.F."/>
            <person name="Woyke T."/>
            <person name="Pelin A."/>
            <person name="Henrissat B."/>
            <person name="Reynolds N.K."/>
            <person name="Benny G.L."/>
            <person name="Smith M.E."/>
            <person name="James T.Y."/>
            <person name="Grigoriev I.V."/>
        </authorList>
    </citation>
    <scope>NUCLEOTIDE SEQUENCE [LARGE SCALE GENOMIC DNA]</scope>
    <source>
        <strain evidence="3">Benny S71-1</strain>
    </source>
</reference>